<protein>
    <submittedName>
        <fullName evidence="2">Uncharacterized protein</fullName>
    </submittedName>
</protein>
<dbReference type="EMBL" id="VNHW01000016">
    <property type="protein sequence ID" value="TYP83694.1"/>
    <property type="molecule type" value="Genomic_DNA"/>
</dbReference>
<feature type="compositionally biased region" description="Pro residues" evidence="1">
    <location>
        <begin position="13"/>
        <end position="22"/>
    </location>
</feature>
<dbReference type="RefSeq" id="WP_243737821.1">
    <property type="nucleotide sequence ID" value="NZ_VNHW01000016.1"/>
</dbReference>
<name>A0A5S5CMR7_9ACTN</name>
<dbReference type="Proteomes" id="UP000322499">
    <property type="component" value="Unassembled WGS sequence"/>
</dbReference>
<organism evidence="2 3">
    <name type="scientific">Blastococcus xanthinilyticus</name>
    <dbReference type="NCBI Taxonomy" id="1564164"/>
    <lineage>
        <taxon>Bacteria</taxon>
        <taxon>Bacillati</taxon>
        <taxon>Actinomycetota</taxon>
        <taxon>Actinomycetes</taxon>
        <taxon>Geodermatophilales</taxon>
        <taxon>Geodermatophilaceae</taxon>
        <taxon>Blastococcus</taxon>
    </lineage>
</organism>
<gene>
    <name evidence="2" type="ORF">BD833_11652</name>
</gene>
<keyword evidence="3" id="KW-1185">Reference proteome</keyword>
<dbReference type="AlphaFoldDB" id="A0A5S5CMR7"/>
<reference evidence="2 3" key="1">
    <citation type="submission" date="2019-07" db="EMBL/GenBank/DDBJ databases">
        <title>Genomic Encyclopedia of Archaeal and Bacterial Type Strains, Phase II (KMG-II): from individual species to whole genera.</title>
        <authorList>
            <person name="Goeker M."/>
        </authorList>
    </citation>
    <scope>NUCLEOTIDE SEQUENCE [LARGE SCALE GENOMIC DNA]</scope>
    <source>
        <strain evidence="2 3">DSM 46842</strain>
    </source>
</reference>
<proteinExistence type="predicted"/>
<evidence type="ECO:0000313" key="3">
    <source>
        <dbReference type="Proteomes" id="UP000322499"/>
    </source>
</evidence>
<evidence type="ECO:0000313" key="2">
    <source>
        <dbReference type="EMBL" id="TYP83694.1"/>
    </source>
</evidence>
<comment type="caution">
    <text evidence="2">The sequence shown here is derived from an EMBL/GenBank/DDBJ whole genome shotgun (WGS) entry which is preliminary data.</text>
</comment>
<sequence length="154" mass="16319">METMHTAGRRILPPVPRPPADAIPPASQTAAPALADVDAGIDAGQQFVARLRAYGRHFAAAAGAESAVVREVVPPARHRRSRCRVVLRYADGTESDLTFVGERRRPGGTAGDGLDADIARWLAEGQLRDPAWLLPDPEAPDGLAVDVTAWLATG</sequence>
<feature type="region of interest" description="Disordered" evidence="1">
    <location>
        <begin position="1"/>
        <end position="26"/>
    </location>
</feature>
<accession>A0A5S5CMR7</accession>
<evidence type="ECO:0000256" key="1">
    <source>
        <dbReference type="SAM" id="MobiDB-lite"/>
    </source>
</evidence>